<dbReference type="OrthoDB" id="4410802at2"/>
<keyword evidence="2" id="KW-1185">Reference proteome</keyword>
<dbReference type="EMBL" id="LKST01000002">
    <property type="protein sequence ID" value="KQB84262.1"/>
    <property type="molecule type" value="Genomic_DNA"/>
</dbReference>
<dbReference type="RefSeq" id="WP_055122231.1">
    <property type="nucleotide sequence ID" value="NZ_LKST01000002.1"/>
</dbReference>
<dbReference type="Proteomes" id="UP000050517">
    <property type="component" value="Unassembled WGS sequence"/>
</dbReference>
<dbReference type="PATRIC" id="fig|1544416.3.peg.1065"/>
<dbReference type="NCBIfam" id="TIGR01764">
    <property type="entry name" value="excise"/>
    <property type="match status" value="1"/>
</dbReference>
<organism evidence="1 2">
    <name type="scientific">Corynebacterium oculi</name>
    <dbReference type="NCBI Taxonomy" id="1544416"/>
    <lineage>
        <taxon>Bacteria</taxon>
        <taxon>Bacillati</taxon>
        <taxon>Actinomycetota</taxon>
        <taxon>Actinomycetes</taxon>
        <taxon>Mycobacteriales</taxon>
        <taxon>Corynebacteriaceae</taxon>
        <taxon>Corynebacterium</taxon>
    </lineage>
</organism>
<sequence length="102" mass="11304">MSAQDTATPTIERRFYSLQELNELGLGSESLLRKAIKEGRLPVHRFGSAYRISQEDLDLYLDAARVPSPHMFDNFVDAVVDAAPKLSDEQRQQLVTVLGGAA</sequence>
<dbReference type="GO" id="GO:0003677">
    <property type="term" value="F:DNA binding"/>
    <property type="evidence" value="ECO:0007669"/>
    <property type="project" value="InterPro"/>
</dbReference>
<accession>A0A0Q1ACA6</accession>
<evidence type="ECO:0000313" key="2">
    <source>
        <dbReference type="Proteomes" id="UP000050517"/>
    </source>
</evidence>
<dbReference type="InterPro" id="IPR010093">
    <property type="entry name" value="SinI_DNA-bd"/>
</dbReference>
<evidence type="ECO:0000313" key="1">
    <source>
        <dbReference type="EMBL" id="KQB84262.1"/>
    </source>
</evidence>
<name>A0A0Q1ACA6_9CORY</name>
<gene>
    <name evidence="1" type="ORF">Cocul_01059</name>
</gene>
<proteinExistence type="predicted"/>
<protein>
    <submittedName>
        <fullName evidence="1">Uncharacterized protein</fullName>
    </submittedName>
</protein>
<reference evidence="1 2" key="1">
    <citation type="submission" date="2015-10" db="EMBL/GenBank/DDBJ databases">
        <title>Corynebacteirum lowii and Corynebacterium oculi species nova, derived from human clinical disease and and emended description of Corynebacterium mastiditis.</title>
        <authorList>
            <person name="Bernard K."/>
            <person name="Pacheco A.L."/>
            <person name="Mcdougall C."/>
            <person name="Burtx T."/>
            <person name="Weibe D."/>
            <person name="Tyler S."/>
            <person name="Olson A.B."/>
            <person name="Cnockaert M."/>
            <person name="Eguchi H."/>
            <person name="Kuwahara T."/>
            <person name="Nakayama-Imaohji H."/>
            <person name="Boudewijins M."/>
            <person name="Van Hoecke F."/>
            <person name="Bernier A.-M."/>
            <person name="Vandamme P."/>
        </authorList>
    </citation>
    <scope>NUCLEOTIDE SEQUENCE [LARGE SCALE GENOMIC DNA]</scope>
    <source>
        <strain evidence="1 2">NML 130210</strain>
    </source>
</reference>
<dbReference type="STRING" id="1544416.Cocul_01059"/>
<comment type="caution">
    <text evidence="1">The sequence shown here is derived from an EMBL/GenBank/DDBJ whole genome shotgun (WGS) entry which is preliminary data.</text>
</comment>
<dbReference type="AlphaFoldDB" id="A0A0Q1ACA6"/>